<organism evidence="1 2">
    <name type="scientific">Aquimarina litoralis</name>
    <dbReference type="NCBI Taxonomy" id="584605"/>
    <lineage>
        <taxon>Bacteria</taxon>
        <taxon>Pseudomonadati</taxon>
        <taxon>Bacteroidota</taxon>
        <taxon>Flavobacteriia</taxon>
        <taxon>Flavobacteriales</taxon>
        <taxon>Flavobacteriaceae</taxon>
        <taxon>Aquimarina</taxon>
    </lineage>
</organism>
<evidence type="ECO:0000313" key="1">
    <source>
        <dbReference type="EMBL" id="GAA0715518.1"/>
    </source>
</evidence>
<dbReference type="EMBL" id="BAAAGE010000001">
    <property type="protein sequence ID" value="GAA0715518.1"/>
    <property type="molecule type" value="Genomic_DNA"/>
</dbReference>
<dbReference type="Proteomes" id="UP001501758">
    <property type="component" value="Unassembled WGS sequence"/>
</dbReference>
<gene>
    <name evidence="1" type="ORF">GCM10009430_10050</name>
</gene>
<accession>A0ABN1IJV5</accession>
<evidence type="ECO:0000313" key="2">
    <source>
        <dbReference type="Proteomes" id="UP001501758"/>
    </source>
</evidence>
<keyword evidence="2" id="KW-1185">Reference proteome</keyword>
<reference evidence="1 2" key="1">
    <citation type="journal article" date="2019" name="Int. J. Syst. Evol. Microbiol.">
        <title>The Global Catalogue of Microorganisms (GCM) 10K type strain sequencing project: providing services to taxonomists for standard genome sequencing and annotation.</title>
        <authorList>
            <consortium name="The Broad Institute Genomics Platform"/>
            <consortium name="The Broad Institute Genome Sequencing Center for Infectious Disease"/>
            <person name="Wu L."/>
            <person name="Ma J."/>
        </authorList>
    </citation>
    <scope>NUCLEOTIDE SEQUENCE [LARGE SCALE GENOMIC DNA]</scope>
    <source>
        <strain evidence="1 2">JCM 15974</strain>
    </source>
</reference>
<name>A0ABN1IJV5_9FLAO</name>
<protein>
    <recommendedName>
        <fullName evidence="3">Lipoprotein</fullName>
    </recommendedName>
</protein>
<comment type="caution">
    <text evidence="1">The sequence shown here is derived from an EMBL/GenBank/DDBJ whole genome shotgun (WGS) entry which is preliminary data.</text>
</comment>
<dbReference type="RefSeq" id="WP_343911080.1">
    <property type="nucleotide sequence ID" value="NZ_BAAAGE010000001.1"/>
</dbReference>
<dbReference type="PROSITE" id="PS51257">
    <property type="entry name" value="PROKAR_LIPOPROTEIN"/>
    <property type="match status" value="1"/>
</dbReference>
<sequence length="152" mass="17238">MKNLKNLLLQAFSICFVVVISSCEKNSADSENINLLNDDKTNKIEKYDEYTVRIPKKDGEYLVAKNEKTGSKLSYRLRNAFITSFTISSVDGRVDVFDKLVIPTAGNLPPWRPDCPDGWDEKLICYVNEDGVLVSYTRCTPTSFTIGLEPEW</sequence>
<proteinExistence type="predicted"/>
<evidence type="ECO:0008006" key="3">
    <source>
        <dbReference type="Google" id="ProtNLM"/>
    </source>
</evidence>